<evidence type="ECO:0000259" key="2">
    <source>
        <dbReference type="Pfam" id="PF13101"/>
    </source>
</evidence>
<feature type="domain" description="DUF4099" evidence="3">
    <location>
        <begin position="172"/>
        <end position="253"/>
    </location>
</feature>
<dbReference type="AlphaFoldDB" id="V8C9A4"/>
<dbReference type="Pfam" id="PF13101">
    <property type="entry name" value="DUF3945"/>
    <property type="match status" value="2"/>
</dbReference>
<dbReference type="PATRIC" id="fig|1073366.3.peg.2619"/>
<dbReference type="EMBL" id="AZJH01000046">
    <property type="protein sequence ID" value="ETD23677.1"/>
    <property type="molecule type" value="Genomic_DNA"/>
</dbReference>
<dbReference type="Proteomes" id="UP000018727">
    <property type="component" value="Unassembled WGS sequence"/>
</dbReference>
<evidence type="ECO:0000313" key="5">
    <source>
        <dbReference type="Proteomes" id="UP000018727"/>
    </source>
</evidence>
<gene>
    <name evidence="4" type="ORF">HMPREF1173_02553</name>
</gene>
<feature type="compositionally biased region" description="Basic and acidic residues" evidence="1">
    <location>
        <begin position="466"/>
        <end position="478"/>
    </location>
</feature>
<sequence length="506" mass="57667">MIFFYFFFFSPSFSPDFLMLYIVESLLIYLPFDNVFAKIMESNSNDNYVLVLENRTEVKNEKEAGKLSVVSGIDDKGNLKTTEAAAANQAAFLKFNNKDGLLKNFMVNFLKQFNNPTHFGLYKVLADNVEQGVDNLRTMLQSREKPESKQQLAEIGVSFEDYLPQQKNATAIDPEKVDWKMLDNLGLSRERLEQSGELEKMLNWQKTNLLTIAVPIGDTTIYTEARLSFRTDDNGNIGLAIHPLRKEPQLDFPYMGYKFSPEEKEQLLTTGNLGKTIEVTPKNAKPFSAYVSIDPQTNEIVALRADRVNIPKEIKGVTLSDAQYKDLVEGKAVKVEGMTAKSGKSFNATLQVNAEKKGIEFIFDNNRGFKERQQQTQQQGVPHKLCGLELSEKQREALDSGRTLYLKNMVDKQGQPFNAYVRMDKEQNRPRFYKWNPEKKQETGKEKVVAVAEEHKTQVAVNNHGKTNEATKNVKEPLKTGQTQPTAEQKQKQDENKQKKSRGRKM</sequence>
<proteinExistence type="predicted"/>
<evidence type="ECO:0000313" key="4">
    <source>
        <dbReference type="EMBL" id="ETD23677.1"/>
    </source>
</evidence>
<organism evidence="4 5">
    <name type="scientific">Prevotella nigrescens CC14M</name>
    <dbReference type="NCBI Taxonomy" id="1073366"/>
    <lineage>
        <taxon>Bacteria</taxon>
        <taxon>Pseudomonadati</taxon>
        <taxon>Bacteroidota</taxon>
        <taxon>Bacteroidia</taxon>
        <taxon>Bacteroidales</taxon>
        <taxon>Prevotellaceae</taxon>
        <taxon>Prevotella</taxon>
    </lineage>
</organism>
<name>V8C9A4_9BACT</name>
<dbReference type="InterPro" id="IPR025343">
    <property type="entry name" value="DUF4099"/>
</dbReference>
<feature type="domain" description="DUF3945" evidence="2">
    <location>
        <begin position="311"/>
        <end position="364"/>
    </location>
</feature>
<evidence type="ECO:0000259" key="3">
    <source>
        <dbReference type="Pfam" id="PF13351"/>
    </source>
</evidence>
<feature type="domain" description="DUF3945" evidence="2">
    <location>
        <begin position="382"/>
        <end position="432"/>
    </location>
</feature>
<dbReference type="HOGENOM" id="CLU_019967_0_0_10"/>
<feature type="region of interest" description="Disordered" evidence="1">
    <location>
        <begin position="457"/>
        <end position="506"/>
    </location>
</feature>
<dbReference type="Pfam" id="PF13351">
    <property type="entry name" value="DUF4099"/>
    <property type="match status" value="1"/>
</dbReference>
<evidence type="ECO:0000256" key="1">
    <source>
        <dbReference type="SAM" id="MobiDB-lite"/>
    </source>
</evidence>
<reference evidence="4 5" key="1">
    <citation type="submission" date="2013-10" db="EMBL/GenBank/DDBJ databases">
        <title>The Genome Sequence of Prevotella nigrescens CC14M.</title>
        <authorList>
            <consortium name="The Broad Institute Genomics Platform"/>
            <person name="Earl A."/>
            <person name="Allen-Vercoe E."/>
            <person name="Daigneault M."/>
            <person name="Young S.K."/>
            <person name="Zeng Q."/>
            <person name="Gargeya S."/>
            <person name="Fitzgerald M."/>
            <person name="Abouelleil A."/>
            <person name="Alvarado L."/>
            <person name="Chapman S.B."/>
            <person name="Gainer-Dewar J."/>
            <person name="Goldberg J."/>
            <person name="Griggs A."/>
            <person name="Gujja S."/>
            <person name="Hansen M."/>
            <person name="Howarth C."/>
            <person name="Imamovic A."/>
            <person name="Ireland A."/>
            <person name="Larimer J."/>
            <person name="McCowan C."/>
            <person name="Murphy C."/>
            <person name="Pearson M."/>
            <person name="Poon T.W."/>
            <person name="Priest M."/>
            <person name="Roberts A."/>
            <person name="Saif S."/>
            <person name="Shea T."/>
            <person name="Sykes S."/>
            <person name="Wortman J."/>
            <person name="Nusbaum C."/>
            <person name="Birren B."/>
        </authorList>
    </citation>
    <scope>NUCLEOTIDE SEQUENCE [LARGE SCALE GENOMIC DNA]</scope>
    <source>
        <strain evidence="4 5">CC14M</strain>
    </source>
</reference>
<comment type="caution">
    <text evidence="4">The sequence shown here is derived from an EMBL/GenBank/DDBJ whole genome shotgun (WGS) entry which is preliminary data.</text>
</comment>
<dbReference type="InterPro" id="IPR025222">
    <property type="entry name" value="DUF3945"/>
</dbReference>
<protein>
    <recommendedName>
        <fullName evidence="6">DUF3945 domain-containing protein</fullName>
    </recommendedName>
</protein>
<feature type="compositionally biased region" description="Basic and acidic residues" evidence="1">
    <location>
        <begin position="489"/>
        <end position="498"/>
    </location>
</feature>
<keyword evidence="5" id="KW-1185">Reference proteome</keyword>
<accession>V8C9A4</accession>
<evidence type="ECO:0008006" key="6">
    <source>
        <dbReference type="Google" id="ProtNLM"/>
    </source>
</evidence>